<evidence type="ECO:0000313" key="3">
    <source>
        <dbReference type="Proteomes" id="UP001054252"/>
    </source>
</evidence>
<gene>
    <name evidence="1" type="ORF">SLEP1_g39789</name>
    <name evidence="2" type="ORF">SLEP1_g39790</name>
</gene>
<evidence type="ECO:0000313" key="1">
    <source>
        <dbReference type="EMBL" id="GKV31049.1"/>
    </source>
</evidence>
<keyword evidence="3" id="KW-1185">Reference proteome</keyword>
<dbReference type="EMBL" id="BPVZ01000089">
    <property type="protein sequence ID" value="GKV31049.1"/>
    <property type="molecule type" value="Genomic_DNA"/>
</dbReference>
<comment type="caution">
    <text evidence="1">The sequence shown here is derived from an EMBL/GenBank/DDBJ whole genome shotgun (WGS) entry which is preliminary data.</text>
</comment>
<dbReference type="EMBL" id="BPVZ01000089">
    <property type="protein sequence ID" value="GKV31050.1"/>
    <property type="molecule type" value="Genomic_DNA"/>
</dbReference>
<name>A0AAV5L1J8_9ROSI</name>
<proteinExistence type="predicted"/>
<evidence type="ECO:0000313" key="2">
    <source>
        <dbReference type="EMBL" id="GKV31050.1"/>
    </source>
</evidence>
<dbReference type="Proteomes" id="UP001054252">
    <property type="component" value="Unassembled WGS sequence"/>
</dbReference>
<protein>
    <recommendedName>
        <fullName evidence="4">F-box protein</fullName>
    </recommendedName>
</protein>
<evidence type="ECO:0008006" key="4">
    <source>
        <dbReference type="Google" id="ProtNLM"/>
    </source>
</evidence>
<sequence>MSNEVFQKISMPDDFHSPDFYISGLHILKGSLSLVQCPWSAFQEKLLKVWVRNESGVNGVWTQLTTVRLFPIARTPLLFWKDDDILVEYNNGKDLASYNVGTQHIDDIPIFAEVINVGVSCYICSAETYVCSLVSVWGN</sequence>
<organism evidence="1 3">
    <name type="scientific">Rubroshorea leprosula</name>
    <dbReference type="NCBI Taxonomy" id="152421"/>
    <lineage>
        <taxon>Eukaryota</taxon>
        <taxon>Viridiplantae</taxon>
        <taxon>Streptophyta</taxon>
        <taxon>Embryophyta</taxon>
        <taxon>Tracheophyta</taxon>
        <taxon>Spermatophyta</taxon>
        <taxon>Magnoliopsida</taxon>
        <taxon>eudicotyledons</taxon>
        <taxon>Gunneridae</taxon>
        <taxon>Pentapetalae</taxon>
        <taxon>rosids</taxon>
        <taxon>malvids</taxon>
        <taxon>Malvales</taxon>
        <taxon>Dipterocarpaceae</taxon>
        <taxon>Rubroshorea</taxon>
    </lineage>
</organism>
<reference evidence="1 3" key="1">
    <citation type="journal article" date="2021" name="Commun. Biol.">
        <title>The genome of Shorea leprosula (Dipterocarpaceae) highlights the ecological relevance of drought in aseasonal tropical rainforests.</title>
        <authorList>
            <person name="Ng K.K.S."/>
            <person name="Kobayashi M.J."/>
            <person name="Fawcett J.A."/>
            <person name="Hatakeyama M."/>
            <person name="Paape T."/>
            <person name="Ng C.H."/>
            <person name="Ang C.C."/>
            <person name="Tnah L.H."/>
            <person name="Lee C.T."/>
            <person name="Nishiyama T."/>
            <person name="Sese J."/>
            <person name="O'Brien M.J."/>
            <person name="Copetti D."/>
            <person name="Mohd Noor M.I."/>
            <person name="Ong R.C."/>
            <person name="Putra M."/>
            <person name="Sireger I.Z."/>
            <person name="Indrioko S."/>
            <person name="Kosugi Y."/>
            <person name="Izuno A."/>
            <person name="Isagi Y."/>
            <person name="Lee S.L."/>
            <person name="Shimizu K.K."/>
        </authorList>
    </citation>
    <scope>NUCLEOTIDE SEQUENCE [LARGE SCALE GENOMIC DNA]</scope>
    <source>
        <strain evidence="1">214</strain>
    </source>
</reference>
<dbReference type="AlphaFoldDB" id="A0AAV5L1J8"/>
<accession>A0AAV5L1J8</accession>